<evidence type="ECO:0000256" key="2">
    <source>
        <dbReference type="ARBA" id="ARBA00022679"/>
    </source>
</evidence>
<keyword evidence="7" id="KW-0012">Acyltransferase</keyword>
<dbReference type="GO" id="GO:0010975">
    <property type="term" value="P:regulation of neuron projection development"/>
    <property type="evidence" value="ECO:0007669"/>
    <property type="project" value="Ensembl"/>
</dbReference>
<keyword evidence="2" id="KW-0808">Transferase</keyword>
<reference evidence="9" key="2">
    <citation type="submission" date="2025-09" db="UniProtKB">
        <authorList>
            <consortium name="Ensembl"/>
        </authorList>
    </citation>
    <scope>IDENTIFICATION</scope>
</reference>
<feature type="transmembrane region" description="Helical" evidence="8">
    <location>
        <begin position="385"/>
        <end position="403"/>
    </location>
</feature>
<dbReference type="GO" id="GO:0005789">
    <property type="term" value="C:endoplasmic reticulum membrane"/>
    <property type="evidence" value="ECO:0007669"/>
    <property type="project" value="UniProtKB-SubCell"/>
</dbReference>
<keyword evidence="3 8" id="KW-0812">Transmembrane</keyword>
<evidence type="ECO:0000256" key="4">
    <source>
        <dbReference type="ARBA" id="ARBA00022824"/>
    </source>
</evidence>
<dbReference type="AlphaFoldDB" id="A0A8C6RN05"/>
<feature type="transmembrane region" description="Helical" evidence="8">
    <location>
        <begin position="108"/>
        <end position="127"/>
    </location>
</feature>
<dbReference type="Ensembl" id="ENSNGAT00000025785.1">
    <property type="protein sequence ID" value="ENSNGAP00000020118.1"/>
    <property type="gene ID" value="ENSNGAG00000019707.1"/>
</dbReference>
<dbReference type="CTD" id="154141"/>
<dbReference type="GO" id="GO:0106262">
    <property type="term" value="F:1-acylglycerophosphoethanolamine O-acyltransferase activity"/>
    <property type="evidence" value="ECO:0007669"/>
    <property type="project" value="Ensembl"/>
</dbReference>
<keyword evidence="6 8" id="KW-0472">Membrane</keyword>
<evidence type="ECO:0000256" key="3">
    <source>
        <dbReference type="ARBA" id="ARBA00022692"/>
    </source>
</evidence>
<dbReference type="Pfam" id="PF03062">
    <property type="entry name" value="MBOAT"/>
    <property type="match status" value="1"/>
</dbReference>
<evidence type="ECO:0000256" key="6">
    <source>
        <dbReference type="ARBA" id="ARBA00023136"/>
    </source>
</evidence>
<keyword evidence="5 8" id="KW-1133">Transmembrane helix</keyword>
<dbReference type="GO" id="GO:0008654">
    <property type="term" value="P:phospholipid biosynthetic process"/>
    <property type="evidence" value="ECO:0007669"/>
    <property type="project" value="Ensembl"/>
</dbReference>
<dbReference type="RefSeq" id="XP_029426521.1">
    <property type="nucleotide sequence ID" value="XM_029570661.1"/>
</dbReference>
<dbReference type="Proteomes" id="UP000694381">
    <property type="component" value="Unassembled WGS sequence"/>
</dbReference>
<gene>
    <name evidence="9" type="primary">Mboat1</name>
</gene>
<dbReference type="OMA" id="WFVYINI"/>
<dbReference type="GeneTree" id="ENSGT01030000234564"/>
<comment type="subcellular location">
    <subcellularLocation>
        <location evidence="1">Endoplasmic reticulum membrane</location>
        <topology evidence="1">Multi-pass membrane protein</topology>
    </subcellularLocation>
</comment>
<keyword evidence="4" id="KW-0256">Endoplasmic reticulum</keyword>
<feature type="transmembrane region" description="Helical" evidence="8">
    <location>
        <begin position="33"/>
        <end position="53"/>
    </location>
</feature>
<feature type="transmembrane region" description="Helical" evidence="8">
    <location>
        <begin position="244"/>
        <end position="267"/>
    </location>
</feature>
<dbReference type="GeneID" id="103745640"/>
<evidence type="ECO:0000313" key="10">
    <source>
        <dbReference type="Proteomes" id="UP000694381"/>
    </source>
</evidence>
<evidence type="ECO:0000256" key="8">
    <source>
        <dbReference type="SAM" id="Phobius"/>
    </source>
</evidence>
<dbReference type="PANTHER" id="PTHR13906:SF6">
    <property type="entry name" value="LYSOPHOSPHOLIPID ACYLTRANSFERASE 1"/>
    <property type="match status" value="1"/>
</dbReference>
<evidence type="ECO:0000256" key="7">
    <source>
        <dbReference type="ARBA" id="ARBA00023315"/>
    </source>
</evidence>
<sequence>MAARTPASPSYCTTGSTWLHPLSQLLGIPLDQVNFVACQLFALLTAFWFRIYLHPGKASPVVRHAMATILGIYFAVFCFGWYSIHLFVLVLMSYGVMVTASASNIHRYSFFVSMGYLTICHISRVYIFHYGVLSTDFSGPLMIATQKITTLAFQVHDGLGRRAEDLSPEQHRLAVKVKPSFLEYLSYLLNFMSIIAGPGNNFKDYVAFIEGRHIHMKLLEVNWKQLGFHNFPEPSPTRAVIQKLCLTLMSLLLFLTLTKSFPVTFLVDDWFVHKANFLTRLSYLYIVMQAAKPKYYFAWTLADAVHNAAGFGFSGIDEDGNFCWDLLSNLNIWKIETATSFKMYLENWNIQTSTWLKCVCYERVPQYPTVLTFVLSALWHGVYPGYYFTFLTGVPVTLAARAVRSNFRHRFLSSKALKCVYDVVTWAATQLAVSYIAAPFVLLAVEPTISLYKSMYFSLHIISLLIILFLPIKPRHAPRQPQTLNSVHKKAN</sequence>
<dbReference type="InterPro" id="IPR004299">
    <property type="entry name" value="MBOAT_fam"/>
</dbReference>
<dbReference type="GO" id="GO:0036150">
    <property type="term" value="P:phosphatidylserine acyl-chain remodeling"/>
    <property type="evidence" value="ECO:0007669"/>
    <property type="project" value="Ensembl"/>
</dbReference>
<feature type="transmembrane region" description="Helical" evidence="8">
    <location>
        <begin position="65"/>
        <end position="88"/>
    </location>
</feature>
<keyword evidence="10" id="KW-1185">Reference proteome</keyword>
<organism evidence="9 10">
    <name type="scientific">Nannospalax galili</name>
    <name type="common">Northern Israeli blind subterranean mole rat</name>
    <name type="synonym">Spalax galili</name>
    <dbReference type="NCBI Taxonomy" id="1026970"/>
    <lineage>
        <taxon>Eukaryota</taxon>
        <taxon>Metazoa</taxon>
        <taxon>Chordata</taxon>
        <taxon>Craniata</taxon>
        <taxon>Vertebrata</taxon>
        <taxon>Euteleostomi</taxon>
        <taxon>Mammalia</taxon>
        <taxon>Eutheria</taxon>
        <taxon>Euarchontoglires</taxon>
        <taxon>Glires</taxon>
        <taxon>Rodentia</taxon>
        <taxon>Myomorpha</taxon>
        <taxon>Muroidea</taxon>
        <taxon>Spalacidae</taxon>
        <taxon>Spalacinae</taxon>
        <taxon>Nannospalax</taxon>
    </lineage>
</organism>
<accession>A0A8C6RN05</accession>
<proteinExistence type="predicted"/>
<dbReference type="GO" id="GO:0030258">
    <property type="term" value="P:lipid modification"/>
    <property type="evidence" value="ECO:0007669"/>
    <property type="project" value="TreeGrafter"/>
</dbReference>
<dbReference type="InterPro" id="IPR049941">
    <property type="entry name" value="LPLAT_7/PORCN-like"/>
</dbReference>
<evidence type="ECO:0000313" key="9">
    <source>
        <dbReference type="Ensembl" id="ENSNGAP00000020118.1"/>
    </source>
</evidence>
<feature type="transmembrane region" description="Helical" evidence="8">
    <location>
        <begin position="423"/>
        <end position="445"/>
    </location>
</feature>
<evidence type="ECO:0000256" key="1">
    <source>
        <dbReference type="ARBA" id="ARBA00004477"/>
    </source>
</evidence>
<name>A0A8C6RN05_NANGA</name>
<reference evidence="9" key="1">
    <citation type="submission" date="2025-08" db="UniProtKB">
        <authorList>
            <consortium name="Ensembl"/>
        </authorList>
    </citation>
    <scope>IDENTIFICATION</scope>
</reference>
<feature type="transmembrane region" description="Helical" evidence="8">
    <location>
        <begin position="451"/>
        <end position="472"/>
    </location>
</feature>
<dbReference type="GO" id="GO:0036152">
    <property type="term" value="P:phosphatidylethanolamine acyl-chain remodeling"/>
    <property type="evidence" value="ECO:0007669"/>
    <property type="project" value="Ensembl"/>
</dbReference>
<evidence type="ECO:0000256" key="5">
    <source>
        <dbReference type="ARBA" id="ARBA00022989"/>
    </source>
</evidence>
<protein>
    <submittedName>
        <fullName evidence="9">Membrane bound O-acyltransferase domain containing 1</fullName>
    </submittedName>
</protein>
<dbReference type="GO" id="GO:0106263">
    <property type="term" value="F:1-acylglycerophosphoserine O-acyltransferase activity"/>
    <property type="evidence" value="ECO:0007669"/>
    <property type="project" value="Ensembl"/>
</dbReference>
<dbReference type="PANTHER" id="PTHR13906">
    <property type="entry name" value="PORCUPINE"/>
    <property type="match status" value="1"/>
</dbReference>